<evidence type="ECO:0000313" key="1">
    <source>
        <dbReference type="EMBL" id="KAF1912227.1"/>
    </source>
</evidence>
<gene>
    <name evidence="1" type="ORF">BDU57DRAFT_522374</name>
</gene>
<proteinExistence type="predicted"/>
<protein>
    <submittedName>
        <fullName evidence="1">Uncharacterized protein</fullName>
    </submittedName>
</protein>
<sequence>MRLCHTPPGMEKPTTISHLTIIKIISKNYPPSPRTSKLAPSRPPPVYSSSYFSSYFSSYYSSTPSPPPMQHNINLPNTTCSAPNSVPYTQPPSSNEPHLYFAVASYTRHEHTIRHDTTRYKSSCKHQAPKLKSPRPVVVGVVVVVTQRHFLFFFPFFFLGCGWADGQGGGGTHVREVSERE</sequence>
<evidence type="ECO:0000313" key="2">
    <source>
        <dbReference type="Proteomes" id="UP000800096"/>
    </source>
</evidence>
<dbReference type="AlphaFoldDB" id="A0A6A5QDB5"/>
<dbReference type="Proteomes" id="UP000800096">
    <property type="component" value="Unassembled WGS sequence"/>
</dbReference>
<keyword evidence="2" id="KW-1185">Reference proteome</keyword>
<organism evidence="1 2">
    <name type="scientific">Ampelomyces quisqualis</name>
    <name type="common">Powdery mildew agent</name>
    <dbReference type="NCBI Taxonomy" id="50730"/>
    <lineage>
        <taxon>Eukaryota</taxon>
        <taxon>Fungi</taxon>
        <taxon>Dikarya</taxon>
        <taxon>Ascomycota</taxon>
        <taxon>Pezizomycotina</taxon>
        <taxon>Dothideomycetes</taxon>
        <taxon>Pleosporomycetidae</taxon>
        <taxon>Pleosporales</taxon>
        <taxon>Pleosporineae</taxon>
        <taxon>Phaeosphaeriaceae</taxon>
        <taxon>Ampelomyces</taxon>
    </lineage>
</organism>
<name>A0A6A5QDB5_AMPQU</name>
<dbReference type="EMBL" id="ML979140">
    <property type="protein sequence ID" value="KAF1912227.1"/>
    <property type="molecule type" value="Genomic_DNA"/>
</dbReference>
<reference evidence="1" key="1">
    <citation type="journal article" date="2020" name="Stud. Mycol.">
        <title>101 Dothideomycetes genomes: a test case for predicting lifestyles and emergence of pathogens.</title>
        <authorList>
            <person name="Haridas S."/>
            <person name="Albert R."/>
            <person name="Binder M."/>
            <person name="Bloem J."/>
            <person name="Labutti K."/>
            <person name="Salamov A."/>
            <person name="Andreopoulos B."/>
            <person name="Baker S."/>
            <person name="Barry K."/>
            <person name="Bills G."/>
            <person name="Bluhm B."/>
            <person name="Cannon C."/>
            <person name="Castanera R."/>
            <person name="Culley D."/>
            <person name="Daum C."/>
            <person name="Ezra D."/>
            <person name="Gonzalez J."/>
            <person name="Henrissat B."/>
            <person name="Kuo A."/>
            <person name="Liang C."/>
            <person name="Lipzen A."/>
            <person name="Lutzoni F."/>
            <person name="Magnuson J."/>
            <person name="Mondo S."/>
            <person name="Nolan M."/>
            <person name="Ohm R."/>
            <person name="Pangilinan J."/>
            <person name="Park H.-J."/>
            <person name="Ramirez L."/>
            <person name="Alfaro M."/>
            <person name="Sun H."/>
            <person name="Tritt A."/>
            <person name="Yoshinaga Y."/>
            <person name="Zwiers L.-H."/>
            <person name="Turgeon B."/>
            <person name="Goodwin S."/>
            <person name="Spatafora J."/>
            <person name="Crous P."/>
            <person name="Grigoriev I."/>
        </authorList>
    </citation>
    <scope>NUCLEOTIDE SEQUENCE</scope>
    <source>
        <strain evidence="1">HMLAC05119</strain>
    </source>
</reference>
<accession>A0A6A5QDB5</accession>